<dbReference type="InterPro" id="IPR008168">
    <property type="entry name" value="Cyt_C_IC"/>
</dbReference>
<dbReference type="PROSITE" id="PS51007">
    <property type="entry name" value="CYTC"/>
    <property type="match status" value="1"/>
</dbReference>
<evidence type="ECO:0000256" key="5">
    <source>
        <dbReference type="ARBA" id="ARBA00022723"/>
    </source>
</evidence>
<dbReference type="GO" id="GO:0020037">
    <property type="term" value="F:heme binding"/>
    <property type="evidence" value="ECO:0007669"/>
    <property type="project" value="InterPro"/>
</dbReference>
<dbReference type="Proteomes" id="UP000198539">
    <property type="component" value="Unassembled WGS sequence"/>
</dbReference>
<dbReference type="AlphaFoldDB" id="A0A1H3DR67"/>
<dbReference type="STRING" id="564137.SAMN04488238_11534"/>
<evidence type="ECO:0000313" key="10">
    <source>
        <dbReference type="EMBL" id="SDX68896.1"/>
    </source>
</evidence>
<dbReference type="GO" id="GO:0005506">
    <property type="term" value="F:iron ion binding"/>
    <property type="evidence" value="ECO:0007669"/>
    <property type="project" value="InterPro"/>
</dbReference>
<evidence type="ECO:0000256" key="1">
    <source>
        <dbReference type="ARBA" id="ARBA00001926"/>
    </source>
</evidence>
<keyword evidence="4" id="KW-0679">Respiratory chain</keyword>
<dbReference type="Pfam" id="PF00034">
    <property type="entry name" value="Cytochrom_C"/>
    <property type="match status" value="1"/>
</dbReference>
<evidence type="ECO:0000256" key="4">
    <source>
        <dbReference type="ARBA" id="ARBA00022660"/>
    </source>
</evidence>
<comment type="cofactor">
    <cofactor evidence="1">
        <name>heme c</name>
        <dbReference type="ChEBI" id="CHEBI:61717"/>
    </cofactor>
</comment>
<feature type="domain" description="Cytochrome c" evidence="9">
    <location>
        <begin position="23"/>
        <end position="124"/>
    </location>
</feature>
<dbReference type="InterPro" id="IPR009056">
    <property type="entry name" value="Cyt_c-like_dom"/>
</dbReference>
<reference evidence="10 11" key="1">
    <citation type="submission" date="2016-10" db="EMBL/GenBank/DDBJ databases">
        <authorList>
            <person name="de Groot N.N."/>
        </authorList>
    </citation>
    <scope>NUCLEOTIDE SEQUENCE [LARGE SCALE GENOMIC DNA]</scope>
    <source>
        <strain evidence="10 11">CGMCC 1.8894</strain>
    </source>
</reference>
<sequence length="141" mass="15051">MLAGVAILGTVWAAIHLFARDGAAVARGRVLYDANCAACHGGNLKGQPDWQSAGSDGRLPAPPHDATGHTWHHSDADLIAYITYGGAEALTQMGVAFDSGMPGFGDVLNADEIADILTYIKSHWPERERQYQAERSTSDES</sequence>
<dbReference type="Gene3D" id="1.10.760.10">
    <property type="entry name" value="Cytochrome c-like domain"/>
    <property type="match status" value="1"/>
</dbReference>
<evidence type="ECO:0000313" key="11">
    <source>
        <dbReference type="Proteomes" id="UP000198539"/>
    </source>
</evidence>
<dbReference type="GO" id="GO:0009055">
    <property type="term" value="F:electron transfer activity"/>
    <property type="evidence" value="ECO:0007669"/>
    <property type="project" value="InterPro"/>
</dbReference>
<keyword evidence="5 8" id="KW-0479">Metal-binding</keyword>
<evidence type="ECO:0000256" key="3">
    <source>
        <dbReference type="ARBA" id="ARBA00022617"/>
    </source>
</evidence>
<dbReference type="InterPro" id="IPR051459">
    <property type="entry name" value="Cytochrome_c-type_DH"/>
</dbReference>
<protein>
    <submittedName>
        <fullName evidence="10">Cytochrome c, mono-and diheme variants</fullName>
    </submittedName>
</protein>
<keyword evidence="3 8" id="KW-0349">Heme</keyword>
<evidence type="ECO:0000256" key="2">
    <source>
        <dbReference type="ARBA" id="ARBA00022448"/>
    </source>
</evidence>
<keyword evidence="6" id="KW-0249">Electron transport</keyword>
<evidence type="ECO:0000259" key="9">
    <source>
        <dbReference type="PROSITE" id="PS51007"/>
    </source>
</evidence>
<name>A0A1H3DR67_9RHOB</name>
<keyword evidence="7 8" id="KW-0408">Iron</keyword>
<dbReference type="InterPro" id="IPR036909">
    <property type="entry name" value="Cyt_c-like_dom_sf"/>
</dbReference>
<keyword evidence="11" id="KW-1185">Reference proteome</keyword>
<dbReference type="SUPFAM" id="SSF46626">
    <property type="entry name" value="Cytochrome c"/>
    <property type="match status" value="1"/>
</dbReference>
<evidence type="ECO:0000256" key="7">
    <source>
        <dbReference type="ARBA" id="ARBA00023004"/>
    </source>
</evidence>
<gene>
    <name evidence="10" type="ORF">SAMN04488238_11534</name>
</gene>
<keyword evidence="2" id="KW-0813">Transport</keyword>
<evidence type="ECO:0000256" key="6">
    <source>
        <dbReference type="ARBA" id="ARBA00022982"/>
    </source>
</evidence>
<dbReference type="PANTHER" id="PTHR35008:SF4">
    <property type="entry name" value="BLL4482 PROTEIN"/>
    <property type="match status" value="1"/>
</dbReference>
<organism evidence="10 11">
    <name type="scientific">Roseicitreum antarcticum</name>
    <dbReference type="NCBI Taxonomy" id="564137"/>
    <lineage>
        <taxon>Bacteria</taxon>
        <taxon>Pseudomonadati</taxon>
        <taxon>Pseudomonadota</taxon>
        <taxon>Alphaproteobacteria</taxon>
        <taxon>Rhodobacterales</taxon>
        <taxon>Paracoccaceae</taxon>
        <taxon>Roseicitreum</taxon>
    </lineage>
</organism>
<dbReference type="PRINTS" id="PR00605">
    <property type="entry name" value="CYTCHROMECIC"/>
</dbReference>
<dbReference type="EMBL" id="FNOM01000015">
    <property type="protein sequence ID" value="SDX68896.1"/>
    <property type="molecule type" value="Genomic_DNA"/>
</dbReference>
<accession>A0A1H3DR67</accession>
<evidence type="ECO:0000256" key="8">
    <source>
        <dbReference type="PROSITE-ProRule" id="PRU00433"/>
    </source>
</evidence>
<proteinExistence type="predicted"/>
<dbReference type="PANTHER" id="PTHR35008">
    <property type="entry name" value="BLL4482 PROTEIN-RELATED"/>
    <property type="match status" value="1"/>
</dbReference>